<dbReference type="GO" id="GO:0005524">
    <property type="term" value="F:ATP binding"/>
    <property type="evidence" value="ECO:0007669"/>
    <property type="project" value="UniProtKB-KW"/>
</dbReference>
<evidence type="ECO:0000256" key="10">
    <source>
        <dbReference type="ARBA" id="ARBA00022840"/>
    </source>
</evidence>
<dbReference type="SUPFAM" id="SSF56042">
    <property type="entry name" value="PurM C-terminal domain-like"/>
    <property type="match status" value="2"/>
</dbReference>
<comment type="pathway">
    <text evidence="2">Purine metabolism; IMP biosynthesis via de novo pathway; 5-amino-1-(5-phospho-D-ribosyl)imidazole from N(2)-formyl-N(1)-(5-phospho-D-ribosyl)glycinamide: step 1/2.</text>
</comment>
<dbReference type="CDD" id="cd02204">
    <property type="entry name" value="PurL_repeat2"/>
    <property type="match status" value="1"/>
</dbReference>
<organism evidence="22 23">
    <name type="scientific">Basidiobolus meristosporus CBS 931.73</name>
    <dbReference type="NCBI Taxonomy" id="1314790"/>
    <lineage>
        <taxon>Eukaryota</taxon>
        <taxon>Fungi</taxon>
        <taxon>Fungi incertae sedis</taxon>
        <taxon>Zoopagomycota</taxon>
        <taxon>Entomophthoromycotina</taxon>
        <taxon>Basidiobolomycetes</taxon>
        <taxon>Basidiobolales</taxon>
        <taxon>Basidiobolaceae</taxon>
        <taxon>Basidiobolus</taxon>
    </lineage>
</organism>
<dbReference type="InterPro" id="IPR041609">
    <property type="entry name" value="PurL_linker"/>
</dbReference>
<dbReference type="CDD" id="cd02203">
    <property type="entry name" value="PurL_repeat1"/>
    <property type="match status" value="1"/>
</dbReference>
<evidence type="ECO:0000256" key="6">
    <source>
        <dbReference type="ARBA" id="ARBA00022598"/>
    </source>
</evidence>
<dbReference type="FunFam" id="3.30.1330.10:FF:000005">
    <property type="entry name" value="Phosphoribosylformylglycinamidine synthase"/>
    <property type="match status" value="1"/>
</dbReference>
<dbReference type="InterPro" id="IPR055181">
    <property type="entry name" value="FGAR-AT_PurM_N-like"/>
</dbReference>
<evidence type="ECO:0000256" key="16">
    <source>
        <dbReference type="ARBA" id="ARBA00057317"/>
    </source>
</evidence>
<dbReference type="SMART" id="SM01211">
    <property type="entry name" value="GATase_5"/>
    <property type="match status" value="1"/>
</dbReference>
<keyword evidence="11" id="KW-0460">Magnesium</keyword>
<dbReference type="Pfam" id="PF18072">
    <property type="entry name" value="FGAR-AT_linker"/>
    <property type="match status" value="1"/>
</dbReference>
<dbReference type="SUPFAM" id="SSF52317">
    <property type="entry name" value="Class I glutamine amidotransferase-like"/>
    <property type="match status" value="1"/>
</dbReference>
<dbReference type="FunCoup" id="A0A1Y1Z6Z0">
    <property type="interactions" value="1256"/>
</dbReference>
<keyword evidence="6" id="KW-0436">Ligase</keyword>
<dbReference type="Gene3D" id="3.40.50.880">
    <property type="match status" value="1"/>
</dbReference>
<evidence type="ECO:0000256" key="8">
    <source>
        <dbReference type="ARBA" id="ARBA00022741"/>
    </source>
</evidence>
<feature type="domain" description="PurM-like C-terminal" evidence="18">
    <location>
        <begin position="877"/>
        <end position="1014"/>
    </location>
</feature>
<dbReference type="GO" id="GO:0046872">
    <property type="term" value="F:metal ion binding"/>
    <property type="evidence" value="ECO:0007669"/>
    <property type="project" value="UniProtKB-KW"/>
</dbReference>
<dbReference type="InterPro" id="IPR010918">
    <property type="entry name" value="PurM-like_C_dom"/>
</dbReference>
<accession>A0A1Y1Z6Z0</accession>
<dbReference type="GO" id="GO:0005737">
    <property type="term" value="C:cytoplasm"/>
    <property type="evidence" value="ECO:0007669"/>
    <property type="project" value="UniProtKB-SubCell"/>
</dbReference>
<evidence type="ECO:0000256" key="1">
    <source>
        <dbReference type="ARBA" id="ARBA00004496"/>
    </source>
</evidence>
<keyword evidence="7" id="KW-0479">Metal-binding</keyword>
<evidence type="ECO:0000256" key="3">
    <source>
        <dbReference type="ARBA" id="ARBA00008608"/>
    </source>
</evidence>
<dbReference type="SUPFAM" id="SSF55326">
    <property type="entry name" value="PurM N-terminal domain-like"/>
    <property type="match status" value="2"/>
</dbReference>
<evidence type="ECO:0000313" key="22">
    <source>
        <dbReference type="EMBL" id="ORY05767.1"/>
    </source>
</evidence>
<dbReference type="GO" id="GO:0004642">
    <property type="term" value="F:phosphoribosylformylglycinamidine synthase activity"/>
    <property type="evidence" value="ECO:0007669"/>
    <property type="project" value="UniProtKB-EC"/>
</dbReference>
<dbReference type="EMBL" id="MCFE01000022">
    <property type="protein sequence ID" value="ORY05767.1"/>
    <property type="molecule type" value="Genomic_DNA"/>
</dbReference>
<evidence type="ECO:0000259" key="18">
    <source>
        <dbReference type="Pfam" id="PF02769"/>
    </source>
</evidence>
<evidence type="ECO:0000256" key="5">
    <source>
        <dbReference type="ARBA" id="ARBA00022490"/>
    </source>
</evidence>
<evidence type="ECO:0000256" key="12">
    <source>
        <dbReference type="ARBA" id="ARBA00022962"/>
    </source>
</evidence>
<dbReference type="InterPro" id="IPR036676">
    <property type="entry name" value="PurM-like_C_sf"/>
</dbReference>
<feature type="domain" description="FGAR-AT PurM N-terminal-like" evidence="21">
    <location>
        <begin position="689"/>
        <end position="847"/>
    </location>
</feature>
<evidence type="ECO:0000256" key="17">
    <source>
        <dbReference type="ARBA" id="ARBA00071729"/>
    </source>
</evidence>
<dbReference type="FunFam" id="3.90.650.10:FF:000002">
    <property type="entry name" value="Phosphoribosylformylglycinamidine synthase"/>
    <property type="match status" value="1"/>
</dbReference>
<evidence type="ECO:0000256" key="11">
    <source>
        <dbReference type="ARBA" id="ARBA00022842"/>
    </source>
</evidence>
<dbReference type="NCBIfam" id="TIGR01735">
    <property type="entry name" value="FGAM_synt"/>
    <property type="match status" value="1"/>
</dbReference>
<feature type="domain" description="PurM-like C-terminal" evidence="18">
    <location>
        <begin position="462"/>
        <end position="619"/>
    </location>
</feature>
<evidence type="ECO:0000256" key="9">
    <source>
        <dbReference type="ARBA" id="ARBA00022755"/>
    </source>
</evidence>
<comment type="catalytic activity">
    <reaction evidence="15">
        <text>N(2)-formyl-N(1)-(5-phospho-beta-D-ribosyl)glycinamide + L-glutamine + ATP + H2O = 2-formamido-N(1)-(5-O-phospho-beta-D-ribosyl)acetamidine + L-glutamate + ADP + phosphate + H(+)</text>
        <dbReference type="Rhea" id="RHEA:17129"/>
        <dbReference type="ChEBI" id="CHEBI:15377"/>
        <dbReference type="ChEBI" id="CHEBI:15378"/>
        <dbReference type="ChEBI" id="CHEBI:29985"/>
        <dbReference type="ChEBI" id="CHEBI:30616"/>
        <dbReference type="ChEBI" id="CHEBI:43474"/>
        <dbReference type="ChEBI" id="CHEBI:58359"/>
        <dbReference type="ChEBI" id="CHEBI:147286"/>
        <dbReference type="ChEBI" id="CHEBI:147287"/>
        <dbReference type="ChEBI" id="CHEBI:456216"/>
        <dbReference type="EC" id="6.3.5.3"/>
    </reaction>
</comment>
<comment type="caution">
    <text evidence="22">The sequence shown here is derived from an EMBL/GenBank/DDBJ whole genome shotgun (WGS) entry which is preliminary data.</text>
</comment>
<dbReference type="Pfam" id="PF22689">
    <property type="entry name" value="FGAR-AT_PurM_N-like"/>
    <property type="match status" value="1"/>
</dbReference>
<dbReference type="FunFam" id="3.30.1330.10:FF:000002">
    <property type="entry name" value="Phosphoribosylformylglycinamidine synthase"/>
    <property type="match status" value="1"/>
</dbReference>
<keyword evidence="12" id="KW-0315">Glutamine amidotransferase</keyword>
<dbReference type="Pfam" id="PF13507">
    <property type="entry name" value="GATase_5"/>
    <property type="match status" value="1"/>
</dbReference>
<reference evidence="22 23" key="1">
    <citation type="submission" date="2016-07" db="EMBL/GenBank/DDBJ databases">
        <title>Pervasive Adenine N6-methylation of Active Genes in Fungi.</title>
        <authorList>
            <consortium name="DOE Joint Genome Institute"/>
            <person name="Mondo S.J."/>
            <person name="Dannebaum R.O."/>
            <person name="Kuo R.C."/>
            <person name="Labutti K."/>
            <person name="Haridas S."/>
            <person name="Kuo A."/>
            <person name="Salamov A."/>
            <person name="Ahrendt S.R."/>
            <person name="Lipzen A."/>
            <person name="Sullivan W."/>
            <person name="Andreopoulos W.B."/>
            <person name="Clum A."/>
            <person name="Lindquist E."/>
            <person name="Daum C."/>
            <person name="Ramamoorthy G.K."/>
            <person name="Gryganskyi A."/>
            <person name="Culley D."/>
            <person name="Magnuson J.K."/>
            <person name="James T.Y."/>
            <person name="O'Malley M.A."/>
            <person name="Stajich J.E."/>
            <person name="Spatafora J.W."/>
            <person name="Visel A."/>
            <person name="Grigoriev I.V."/>
        </authorList>
    </citation>
    <scope>NUCLEOTIDE SEQUENCE [LARGE SCALE GENOMIC DNA]</scope>
    <source>
        <strain evidence="22 23">CBS 931.73</strain>
    </source>
</reference>
<dbReference type="InterPro" id="IPR036604">
    <property type="entry name" value="PurS-like_sf"/>
</dbReference>
<dbReference type="FunFam" id="3.40.50.880:FF:000008">
    <property type="entry name" value="Phosphoribosylformylglycinamidine synthase"/>
    <property type="match status" value="1"/>
</dbReference>
<dbReference type="NCBIfam" id="NF003672">
    <property type="entry name" value="PRK05297.1"/>
    <property type="match status" value="1"/>
</dbReference>
<evidence type="ECO:0000256" key="7">
    <source>
        <dbReference type="ARBA" id="ARBA00022723"/>
    </source>
</evidence>
<dbReference type="PANTHER" id="PTHR10099:SF1">
    <property type="entry name" value="PHOSPHORIBOSYLFORMYLGLYCINAMIDINE SYNTHASE"/>
    <property type="match status" value="1"/>
</dbReference>
<comment type="function">
    <text evidence="16">Phosphoribosylformylglycinamidine synthase involved in the purines biosynthetic pathway. Catalyzes the ATP-dependent conversion of formylglycinamide ribonucleotide (FGAR) and glutamine to yield formylglycinamidine ribonucleotide (FGAM) and glutamate.</text>
</comment>
<evidence type="ECO:0000256" key="2">
    <source>
        <dbReference type="ARBA" id="ARBA00004920"/>
    </source>
</evidence>
<evidence type="ECO:0000256" key="15">
    <source>
        <dbReference type="ARBA" id="ARBA00052585"/>
    </source>
</evidence>
<evidence type="ECO:0000313" key="23">
    <source>
        <dbReference type="Proteomes" id="UP000193498"/>
    </source>
</evidence>
<dbReference type="InterPro" id="IPR040707">
    <property type="entry name" value="FGAR-AT_N"/>
</dbReference>
<dbReference type="SUPFAM" id="SSF82697">
    <property type="entry name" value="PurS-like"/>
    <property type="match status" value="1"/>
</dbReference>
<comment type="subcellular location">
    <subcellularLocation>
        <location evidence="1">Cytoplasm</location>
    </subcellularLocation>
</comment>
<feature type="domain" description="Phosphoribosylformylglycinamidine synthase linker" evidence="19">
    <location>
        <begin position="199"/>
        <end position="250"/>
    </location>
</feature>
<dbReference type="EC" id="6.3.5.3" evidence="4"/>
<dbReference type="InterPro" id="IPR010073">
    <property type="entry name" value="PurL_large"/>
</dbReference>
<protein>
    <recommendedName>
        <fullName evidence="17">Phosphoribosylformylglycinamidine synthase</fullName>
        <ecNumber evidence="4">6.3.5.3</ecNumber>
    </recommendedName>
    <alternativeName>
        <fullName evidence="14">Formylglycinamide ribonucleotide amidotransferase</fullName>
    </alternativeName>
    <alternativeName>
        <fullName evidence="13">Formylglycinamide ribotide amidotransferase</fullName>
    </alternativeName>
</protein>
<evidence type="ECO:0000259" key="20">
    <source>
        <dbReference type="Pfam" id="PF18076"/>
    </source>
</evidence>
<gene>
    <name evidence="22" type="ORF">K493DRAFT_252431</name>
</gene>
<sequence>MLVLPGTVALSDFKSAVLLRQIQEELPQVSSVASCFVHFVENADQESYELLSDVNSSERKILDSLLFYGPRNHTSTEQDVRLVKALSSNEPATNLLLVLPRPGTISPWSSKATNIAHMCNLETRVKRIERGVAYLLGGPSLSTSDIVKISDLIHDRMTQTIGCSIPEETSIFKQGQPAQLRIVELIGQERDSVAAKEKLVKANTELGLALAADEINYLVDAFVGDELSRNPTDVELFMFAQVNSEHCRHKIFNAEWTIDGEKREHSLFSMIRNTYKKHPEHVISAYSDNAAVLAGPKVNRFAAYAENQYGTVEEEVNLVCKVETHNHPTAVSPFPGAATGSGGEIRDEGAVGKGSKPKCGLTGFSVSNLLIPDFVQPWESDVGKPSHVASALDIMIQGPLGGAAFNNEFGRPNLTGYFRTFCEKVQCTNGEEEVRGYHKPIMIAGGMGNVRPAHQLKTSIHPGAKLIVLGGPSMLIGLGGGAASSMTSGSSSAELDFASVQRDNPEMQRRCQQVIDTCTSYGEQNPIESIHDVGAGGLSNALPEIVHDSDLGAVVHLRSILVDDPSMSPMEIWCNESQERYVLAVSADRLSAFEEIAKRERCPFAVVGEATEEKKFVLVDSLLGNTPIDLPMSILFGKAPKMTRKTETVKPARIKFDTSLASYLPASVGFESMLADAATRILHLPSVASKSFLITIGDRSVSGLVTRDQYVGPWQVPVADVAVTSTSYDTLTGEAMAMGERTPLALIDFVASAKMAVGETITNLVAANIDDIGKIRLSANWMSAAGHEGEGAGLYAAVEAIGLDLCPKLGISIPVGKDSMSMKMTWRENEKQTTVTAPLSLIITGFATVADVRKTLTPQLRTDVGRSKLVFIDLANGEQRMGGSALAQVYKQIGDEAPNVESPELLISFFKGMQSARSDEHKNLVLAYHDRSDGGLFATVVEMCFAGHTGASVQISPLGADPVAILFNEELGGVVQIQDERVDEFVRTMEEAGFPASNLHVIGTVNENGGDRITFSHLSQVLLSAPRVEYQRQWAETSYRMQALRDNSECAKQEYDNILDEKDPGHSFNLTFDPQENITTSLVKSLDYRPKVAILREQGVNGHIEMAYAFHKAGFTAVDVHMSDLLTGKVTLEDFKGIAACGGFSYGDVLGAGAGWSKSILLHSRARHEFENFFQKRQDTFALGVCNGCQFFSNLREIIPGAQNWPYFVRNQSEQFEARVCMVEVVENDKTKCVFFQGMEGSKFPISVAHGEGRAEFVKSDDLDVIHEQQLVAVRYVDNYGKVTERYPLNPNGSPLGVTGVTTPNGRVLAMMPHPERVIRKSTHSWYPQDFASDEGPWLRMFRNARCWVG</sequence>
<name>A0A1Y1Z6Z0_9FUNG</name>
<dbReference type="Pfam" id="PF18076">
    <property type="entry name" value="FGAR-AT_N"/>
    <property type="match status" value="1"/>
</dbReference>
<dbReference type="UniPathway" id="UPA00074">
    <property type="reaction ID" value="UER00128"/>
</dbReference>
<evidence type="ECO:0000259" key="21">
    <source>
        <dbReference type="Pfam" id="PF22689"/>
    </source>
</evidence>
<evidence type="ECO:0000256" key="13">
    <source>
        <dbReference type="ARBA" id="ARBA00029823"/>
    </source>
</evidence>
<comment type="similarity">
    <text evidence="3">In the N-terminal section; belongs to the FGAMS family.</text>
</comment>
<evidence type="ECO:0000256" key="14">
    <source>
        <dbReference type="ARBA" id="ARBA00032632"/>
    </source>
</evidence>
<proteinExistence type="inferred from homology"/>
<evidence type="ECO:0000259" key="19">
    <source>
        <dbReference type="Pfam" id="PF18072"/>
    </source>
</evidence>
<dbReference type="GO" id="GO:0006189">
    <property type="term" value="P:'de novo' IMP biosynthetic process"/>
    <property type="evidence" value="ECO:0007669"/>
    <property type="project" value="UniProtKB-UniPathway"/>
</dbReference>
<dbReference type="Gene3D" id="3.30.1330.10">
    <property type="entry name" value="PurM-like, N-terminal domain"/>
    <property type="match status" value="2"/>
</dbReference>
<feature type="domain" description="Phosphoribosylformylglycinamidine synthase N-terminal" evidence="20">
    <location>
        <begin position="37"/>
        <end position="172"/>
    </location>
</feature>
<dbReference type="Gene3D" id="3.90.650.10">
    <property type="entry name" value="PurM-like C-terminal domain"/>
    <property type="match status" value="2"/>
</dbReference>
<dbReference type="PANTHER" id="PTHR10099">
    <property type="entry name" value="PHOSPHORIBOSYLFORMYLGLYCINAMIDINE SYNTHASE"/>
    <property type="match status" value="1"/>
</dbReference>
<dbReference type="Gene3D" id="1.10.8.750">
    <property type="entry name" value="Phosphoribosylformylglycinamidine synthase, linker domain"/>
    <property type="match status" value="1"/>
</dbReference>
<dbReference type="Proteomes" id="UP000193498">
    <property type="component" value="Unassembled WGS sequence"/>
</dbReference>
<dbReference type="STRING" id="1314790.A0A1Y1Z6Z0"/>
<dbReference type="InterPro" id="IPR036921">
    <property type="entry name" value="PurM-like_N_sf"/>
</dbReference>
<dbReference type="HAMAP" id="MF_00419">
    <property type="entry name" value="PurL_1"/>
    <property type="match status" value="1"/>
</dbReference>
<dbReference type="InParanoid" id="A0A1Y1Z6Z0"/>
<dbReference type="InterPro" id="IPR029062">
    <property type="entry name" value="Class_I_gatase-like"/>
</dbReference>
<dbReference type="OrthoDB" id="6666987at2759"/>
<dbReference type="Pfam" id="PF02769">
    <property type="entry name" value="AIRS_C"/>
    <property type="match status" value="2"/>
</dbReference>
<keyword evidence="5" id="KW-0963">Cytoplasm</keyword>
<dbReference type="PROSITE" id="PS51273">
    <property type="entry name" value="GATASE_TYPE_1"/>
    <property type="match status" value="1"/>
</dbReference>
<keyword evidence="8" id="KW-0547">Nucleotide-binding</keyword>
<dbReference type="SUPFAM" id="SSF109736">
    <property type="entry name" value="FGAM synthase PurL, linker domain"/>
    <property type="match status" value="1"/>
</dbReference>
<evidence type="ECO:0000256" key="4">
    <source>
        <dbReference type="ARBA" id="ARBA00012747"/>
    </source>
</evidence>
<keyword evidence="23" id="KW-1185">Reference proteome</keyword>
<keyword evidence="9" id="KW-0658">Purine biosynthesis</keyword>
<keyword evidence="10" id="KW-0067">ATP-binding</keyword>
<dbReference type="CDD" id="cd01740">
    <property type="entry name" value="GATase1_FGAR_AT"/>
    <property type="match status" value="1"/>
</dbReference>